<evidence type="ECO:0000256" key="2">
    <source>
        <dbReference type="ARBA" id="ARBA00022777"/>
    </source>
</evidence>
<dbReference type="GO" id="GO:0016301">
    <property type="term" value="F:kinase activity"/>
    <property type="evidence" value="ECO:0007669"/>
    <property type="project" value="UniProtKB-KW"/>
</dbReference>
<organism evidence="6 7">
    <name type="scientific">[Empedobacter] haloabium</name>
    <dbReference type="NCBI Taxonomy" id="592317"/>
    <lineage>
        <taxon>Bacteria</taxon>
        <taxon>Pseudomonadati</taxon>
        <taxon>Pseudomonadota</taxon>
        <taxon>Betaproteobacteria</taxon>
        <taxon>Burkholderiales</taxon>
        <taxon>Oxalobacteraceae</taxon>
        <taxon>Telluria group</taxon>
        <taxon>Telluria group incertae sedis</taxon>
    </lineage>
</organism>
<reference evidence="6 7" key="1">
    <citation type="journal article" date="2019" name="Int. J. Syst. Evol. Microbiol.">
        <title>The Draft Whole-Genome Sequence of the Antibiotic Producer Empedobacter haloabium ATCC 31962 Provides Indications for Its Taxonomic Reclassification.</title>
        <authorList>
            <person name="Miess H."/>
            <person name="Arlt P."/>
            <person name="Apel A.K."/>
            <person name="Weber T."/>
            <person name="Nieselt K."/>
            <person name="Hanssen F."/>
            <person name="Czemmel S."/>
            <person name="Nahnsen S."/>
            <person name="Gross H."/>
        </authorList>
    </citation>
    <scope>NUCLEOTIDE SEQUENCE [LARGE SCALE GENOMIC DNA]</scope>
    <source>
        <strain evidence="6 7">ATCC 31962</strain>
    </source>
</reference>
<keyword evidence="4" id="KW-0472">Membrane</keyword>
<keyword evidence="2 6" id="KW-0418">Kinase</keyword>
<dbReference type="PANTHER" id="PTHR24421">
    <property type="entry name" value="NITRATE/NITRITE SENSOR PROTEIN NARX-RELATED"/>
    <property type="match status" value="1"/>
</dbReference>
<name>A0ABZ1UH01_9BURK</name>
<keyword evidence="1" id="KW-0808">Transferase</keyword>
<dbReference type="PANTHER" id="PTHR24421:SF59">
    <property type="entry name" value="OXYGEN SENSOR HISTIDINE KINASE NREB"/>
    <property type="match status" value="1"/>
</dbReference>
<feature type="transmembrane region" description="Helical" evidence="4">
    <location>
        <begin position="73"/>
        <end position="94"/>
    </location>
</feature>
<dbReference type="Pfam" id="PF07730">
    <property type="entry name" value="HisKA_3"/>
    <property type="match status" value="1"/>
</dbReference>
<protein>
    <submittedName>
        <fullName evidence="6">Histidine kinase</fullName>
    </submittedName>
</protein>
<keyword evidence="4" id="KW-1133">Transmembrane helix</keyword>
<keyword evidence="4" id="KW-0812">Transmembrane</keyword>
<evidence type="ECO:0000256" key="1">
    <source>
        <dbReference type="ARBA" id="ARBA00022679"/>
    </source>
</evidence>
<evidence type="ECO:0000313" key="7">
    <source>
        <dbReference type="Proteomes" id="UP000321323"/>
    </source>
</evidence>
<dbReference type="InterPro" id="IPR011712">
    <property type="entry name" value="Sig_transdc_His_kin_sub3_dim/P"/>
</dbReference>
<dbReference type="InterPro" id="IPR036890">
    <property type="entry name" value="HATPase_C_sf"/>
</dbReference>
<dbReference type="SUPFAM" id="SSF55874">
    <property type="entry name" value="ATPase domain of HSP90 chaperone/DNA topoisomerase II/histidine kinase"/>
    <property type="match status" value="1"/>
</dbReference>
<dbReference type="EMBL" id="CP136508">
    <property type="protein sequence ID" value="WUR11413.1"/>
    <property type="molecule type" value="Genomic_DNA"/>
</dbReference>
<evidence type="ECO:0000259" key="5">
    <source>
        <dbReference type="Pfam" id="PF07730"/>
    </source>
</evidence>
<dbReference type="CDD" id="cd16917">
    <property type="entry name" value="HATPase_UhpB-NarQ-NarX-like"/>
    <property type="match status" value="1"/>
</dbReference>
<keyword evidence="3" id="KW-0902">Two-component regulatory system</keyword>
<dbReference type="Proteomes" id="UP000321323">
    <property type="component" value="Chromosome"/>
</dbReference>
<sequence>MYRLVTDLRVRRMPPWIIATAIAALFALLHIAAILAAGPGQTPLHNPIGLATITVVPPLTIGSPEPARIQAVFQTYTLGKLLAVLAMTAAVAVACRARARRRTMALALQLACVTVLDALPLHVVLAVQLAMLLPWRAGLAWLAAQYLLGVLVDTALVLDLAGREHTPPQWALLAYLSAERTVLAAAFLIGRLVQREHRLRATLAHAHAQVLATQALLGETVRGAERLRIARDLHDSIGHHLTALNLHLDLATRQAGTGAPALATARAVSADLLAQVRSVVSHTRHDQSIDLAEALRALCAGLPTLPASLHIEPAAARQPAPVAHALYCCMQEAITNALRHACASRLTVELLHDDSRTLARITDDGQGGSALVEGNGLRGMRERLAELGGALQLEARSPGLAVVMTVPHRGSAA</sequence>
<feature type="domain" description="Signal transduction histidine kinase subgroup 3 dimerisation and phosphoacceptor" evidence="5">
    <location>
        <begin position="225"/>
        <end position="287"/>
    </location>
</feature>
<evidence type="ECO:0000256" key="4">
    <source>
        <dbReference type="SAM" id="Phobius"/>
    </source>
</evidence>
<keyword evidence="7" id="KW-1185">Reference proteome</keyword>
<dbReference type="Gene3D" id="1.20.5.1930">
    <property type="match status" value="1"/>
</dbReference>
<evidence type="ECO:0000256" key="3">
    <source>
        <dbReference type="ARBA" id="ARBA00023012"/>
    </source>
</evidence>
<accession>A0ABZ1UH01</accession>
<gene>
    <name evidence="6" type="ORF">E7V67_017020</name>
</gene>
<feature type="transmembrane region" description="Helical" evidence="4">
    <location>
        <begin position="106"/>
        <end position="133"/>
    </location>
</feature>
<evidence type="ECO:0000313" key="6">
    <source>
        <dbReference type="EMBL" id="WUR11413.1"/>
    </source>
</evidence>
<proteinExistence type="predicted"/>
<dbReference type="InterPro" id="IPR050482">
    <property type="entry name" value="Sensor_HK_TwoCompSys"/>
</dbReference>
<dbReference type="Gene3D" id="3.30.565.10">
    <property type="entry name" value="Histidine kinase-like ATPase, C-terminal domain"/>
    <property type="match status" value="1"/>
</dbReference>